<feature type="domain" description="Malonyl-CoA decarboxylase N-terminal" evidence="2">
    <location>
        <begin position="77"/>
        <end position="160"/>
    </location>
</feature>
<dbReference type="PANTHER" id="PTHR28641">
    <property type="match status" value="1"/>
</dbReference>
<dbReference type="EMBL" id="JAFEUM010000011">
    <property type="protein sequence ID" value="MBM7038482.1"/>
    <property type="molecule type" value="Genomic_DNA"/>
</dbReference>
<dbReference type="Pfam" id="PF17408">
    <property type="entry name" value="MCD_N"/>
    <property type="match status" value="1"/>
</dbReference>
<keyword evidence="4" id="KW-1185">Reference proteome</keyword>
<feature type="domain" description="Malonyl-CoA decarboxylase C-terminal" evidence="1">
    <location>
        <begin position="163"/>
        <end position="403"/>
    </location>
</feature>
<name>A0ABS2HP97_9VIBR</name>
<gene>
    <name evidence="3" type="ORF">JQC93_19070</name>
</gene>
<reference evidence="3 4" key="1">
    <citation type="submission" date="2021-02" db="EMBL/GenBank/DDBJ databases">
        <authorList>
            <person name="Park J.-S."/>
        </authorList>
    </citation>
    <scope>NUCLEOTIDE SEQUENCE [LARGE SCALE GENOMIC DNA]</scope>
    <source>
        <strain evidence="3 4">188UL20-2</strain>
    </source>
</reference>
<dbReference type="PANTHER" id="PTHR28641:SF1">
    <property type="entry name" value="MALONYL-COA DECARBOXYLASE, MITOCHONDRIAL"/>
    <property type="match status" value="1"/>
</dbReference>
<comment type="caution">
    <text evidence="3">The sequence shown here is derived from an EMBL/GenBank/DDBJ whole genome shotgun (WGS) entry which is preliminary data.</text>
</comment>
<evidence type="ECO:0000259" key="1">
    <source>
        <dbReference type="Pfam" id="PF05292"/>
    </source>
</evidence>
<sequence length="434" mass="49409">MPNWSTMIEDLLFRVTDIGSTMLSTNQQQTVAEKCERLLNNTGEATSLALSREILDDYVTLSDSDKLVFFSTLATDFGVDVEALQHAYDLWKQSPEIHLARHIHFSSEPRSQELFRQLNRVPGGTATLVAMREDLLRLCQNDKRLKSLDKDLSHLFVSWFNRGFLRIEQINWSTPAKILEKIIQYEAVHKITGWDDLRRRVDEADRRLYAFFHPALPSEPLIFVEVALTSDTPTTIESILSADREALDPKSASTAVFYSISNCQAGLRGISFGNFLIKQVVEELKRELSNLKTFITMSPVPTLCKWLSTDPDLDQESRILVDALQAAELPLSDDFKHQHSEQLSRLAAKYLLDAKSRRGGPFDPVSRFHLGNGAHLERINLWANSSQQGFNDSFGIMVNYEYDLKFIEKNHEAFLTNGSIITSSSIKKLHKKMQ</sequence>
<protein>
    <submittedName>
        <fullName evidence="3">Malonyl-CoA decarboxylase</fullName>
    </submittedName>
</protein>
<proteinExistence type="predicted"/>
<accession>A0ABS2HP97</accession>
<dbReference type="InterPro" id="IPR007956">
    <property type="entry name" value="Malonyl_CoA_deC_C"/>
</dbReference>
<evidence type="ECO:0000313" key="4">
    <source>
        <dbReference type="Proteomes" id="UP000809621"/>
    </source>
</evidence>
<organism evidence="3 4">
    <name type="scientific">Vibrio ulleungensis</name>
    <dbReference type="NCBI Taxonomy" id="2807619"/>
    <lineage>
        <taxon>Bacteria</taxon>
        <taxon>Pseudomonadati</taxon>
        <taxon>Pseudomonadota</taxon>
        <taxon>Gammaproteobacteria</taxon>
        <taxon>Vibrionales</taxon>
        <taxon>Vibrionaceae</taxon>
        <taxon>Vibrio</taxon>
    </lineage>
</organism>
<dbReference type="InterPro" id="IPR042303">
    <property type="entry name" value="Malonyl_CoA_deC_C_sf"/>
</dbReference>
<dbReference type="Pfam" id="PF05292">
    <property type="entry name" value="MCD"/>
    <property type="match status" value="1"/>
</dbReference>
<dbReference type="InterPro" id="IPR035372">
    <property type="entry name" value="MCD_N"/>
</dbReference>
<dbReference type="InterPro" id="IPR038351">
    <property type="entry name" value="MCD_N_sf"/>
</dbReference>
<dbReference type="Proteomes" id="UP000809621">
    <property type="component" value="Unassembled WGS sequence"/>
</dbReference>
<dbReference type="RefSeq" id="WP_205159929.1">
    <property type="nucleotide sequence ID" value="NZ_JAFEUM010000011.1"/>
</dbReference>
<dbReference type="InterPro" id="IPR038917">
    <property type="entry name" value="Malonyl_CoA_deC"/>
</dbReference>
<dbReference type="Gene3D" id="1.20.140.90">
    <property type="entry name" value="Malonyl-CoA decarboxylase, oligemerization domain"/>
    <property type="match status" value="1"/>
</dbReference>
<evidence type="ECO:0000259" key="2">
    <source>
        <dbReference type="Pfam" id="PF17408"/>
    </source>
</evidence>
<dbReference type="Gene3D" id="3.40.630.150">
    <property type="entry name" value="Malonyl-CoA decarboxylase, catalytic domain"/>
    <property type="match status" value="1"/>
</dbReference>
<evidence type="ECO:0000313" key="3">
    <source>
        <dbReference type="EMBL" id="MBM7038482.1"/>
    </source>
</evidence>